<feature type="transmembrane region" description="Helical" evidence="5">
    <location>
        <begin position="418"/>
        <end position="439"/>
    </location>
</feature>
<dbReference type="SUPFAM" id="SSF103473">
    <property type="entry name" value="MFS general substrate transporter"/>
    <property type="match status" value="1"/>
</dbReference>
<protein>
    <submittedName>
        <fullName evidence="7">Putative cycloheximide resistance protein</fullName>
    </submittedName>
</protein>
<dbReference type="EMBL" id="MCGR01000001">
    <property type="protein sequence ID" value="ORY92702.1"/>
    <property type="molecule type" value="Genomic_DNA"/>
</dbReference>
<accession>A0A1Y2G456</accession>
<dbReference type="STRING" id="106004.A0A1Y2G456"/>
<keyword evidence="3 5" id="KW-1133">Transmembrane helix</keyword>
<dbReference type="OrthoDB" id="5215911at2759"/>
<evidence type="ECO:0000256" key="4">
    <source>
        <dbReference type="ARBA" id="ARBA00023136"/>
    </source>
</evidence>
<dbReference type="AlphaFoldDB" id="A0A1Y2G456"/>
<dbReference type="Proteomes" id="UP000193467">
    <property type="component" value="Unassembled WGS sequence"/>
</dbReference>
<feature type="transmembrane region" description="Helical" evidence="5">
    <location>
        <begin position="110"/>
        <end position="132"/>
    </location>
</feature>
<feature type="transmembrane region" description="Helical" evidence="5">
    <location>
        <begin position="73"/>
        <end position="98"/>
    </location>
</feature>
<dbReference type="GO" id="GO:0022857">
    <property type="term" value="F:transmembrane transporter activity"/>
    <property type="evidence" value="ECO:0007669"/>
    <property type="project" value="InterPro"/>
</dbReference>
<evidence type="ECO:0000256" key="5">
    <source>
        <dbReference type="SAM" id="Phobius"/>
    </source>
</evidence>
<feature type="transmembrane region" description="Helical" evidence="5">
    <location>
        <begin position="198"/>
        <end position="220"/>
    </location>
</feature>
<feature type="transmembrane region" description="Helical" evidence="5">
    <location>
        <begin position="512"/>
        <end position="531"/>
    </location>
</feature>
<proteinExistence type="predicted"/>
<dbReference type="InParanoid" id="A0A1Y2G456"/>
<dbReference type="PANTHER" id="PTHR23502">
    <property type="entry name" value="MAJOR FACILITATOR SUPERFAMILY"/>
    <property type="match status" value="1"/>
</dbReference>
<feature type="domain" description="Major facilitator superfamily (MFS) profile" evidence="6">
    <location>
        <begin position="73"/>
        <end position="535"/>
    </location>
</feature>
<dbReference type="InterPro" id="IPR036259">
    <property type="entry name" value="MFS_trans_sf"/>
</dbReference>
<keyword evidence="4 5" id="KW-0472">Membrane</keyword>
<comment type="caution">
    <text evidence="7">The sequence shown here is derived from an EMBL/GenBank/DDBJ whole genome shotgun (WGS) entry which is preliminary data.</text>
</comment>
<feature type="transmembrane region" description="Helical" evidence="5">
    <location>
        <begin position="376"/>
        <end position="397"/>
    </location>
</feature>
<dbReference type="PROSITE" id="PS50850">
    <property type="entry name" value="MFS"/>
    <property type="match status" value="1"/>
</dbReference>
<dbReference type="Gene3D" id="1.20.1720.10">
    <property type="entry name" value="Multidrug resistance protein D"/>
    <property type="match status" value="1"/>
</dbReference>
<sequence>MGLWIAENSHTRTATIGGTALLDDLKATTEVDAVVKEGASHLKRDKNGLVLIPQPSDDPRDPLNWPVWKRELCYINILFATALVGAIGPLIAPGFVTIAAEFNVPVNKVAATNAALVLAIGCVMFFQSAIAIKYGRRPVYLWGAVFLLVGSIWSAAKPDLNNLLASRIIQGMGMAPTESIATATIGDLYFVHQRGMRIAIWGLSLLGGINLGPLINGFVISNPDLGWKYCFWIITPFFAISLIGMILLLPETMYDRPNALKTDVGHGAKEAAAFEKAEHELVEKSSEHQMEDVEASPAAHYLPAKTVWQEMKPWSGYVHKESLLRIFIRPFPLLLSPAVLWGFLTYGIASLLLVLVSAISSLVFSRTYGFTAKQTGLVSLSPLIASILMSLVAGYIADALAKFCARRNGGVFEPEMRLFLMIPYAILVILGYAGWAVSYRNKSPWIAPVMCYALINGGQKFLSTASVTYILDVHREQTSEAQAIINFLKNLISYFIGVKINGWVISVGIENMFYILAGISAGIALTTIVMYRYGKICRWWVQEHNQLFLIK</sequence>
<dbReference type="GO" id="GO:0005886">
    <property type="term" value="C:plasma membrane"/>
    <property type="evidence" value="ECO:0007669"/>
    <property type="project" value="TreeGrafter"/>
</dbReference>
<feature type="transmembrane region" description="Helical" evidence="5">
    <location>
        <begin position="338"/>
        <end position="364"/>
    </location>
</feature>
<evidence type="ECO:0000256" key="3">
    <source>
        <dbReference type="ARBA" id="ARBA00022989"/>
    </source>
</evidence>
<dbReference type="InterPro" id="IPR020846">
    <property type="entry name" value="MFS_dom"/>
</dbReference>
<feature type="transmembrane region" description="Helical" evidence="5">
    <location>
        <begin position="226"/>
        <end position="249"/>
    </location>
</feature>
<reference evidence="7 8" key="1">
    <citation type="submission" date="2016-07" db="EMBL/GenBank/DDBJ databases">
        <title>Pervasive Adenine N6-methylation of Active Genes in Fungi.</title>
        <authorList>
            <consortium name="DOE Joint Genome Institute"/>
            <person name="Mondo S.J."/>
            <person name="Dannebaum R.O."/>
            <person name="Kuo R.C."/>
            <person name="Labutti K."/>
            <person name="Haridas S."/>
            <person name="Kuo A."/>
            <person name="Salamov A."/>
            <person name="Ahrendt S.R."/>
            <person name="Lipzen A."/>
            <person name="Sullivan W."/>
            <person name="Andreopoulos W.B."/>
            <person name="Clum A."/>
            <person name="Lindquist E."/>
            <person name="Daum C."/>
            <person name="Ramamoorthy G.K."/>
            <person name="Gryganskyi A."/>
            <person name="Culley D."/>
            <person name="Magnuson J.K."/>
            <person name="James T.Y."/>
            <person name="O'Malley M.A."/>
            <person name="Stajich J.E."/>
            <person name="Spatafora J.W."/>
            <person name="Visel A."/>
            <person name="Grigoriev I.V."/>
        </authorList>
    </citation>
    <scope>NUCLEOTIDE SEQUENCE [LARGE SCALE GENOMIC DNA]</scope>
    <source>
        <strain evidence="7 8">62-1032</strain>
    </source>
</reference>
<dbReference type="Gene3D" id="1.20.1250.20">
    <property type="entry name" value="MFS general substrate transporter like domains"/>
    <property type="match status" value="1"/>
</dbReference>
<dbReference type="Pfam" id="PF07690">
    <property type="entry name" value="MFS_1"/>
    <property type="match status" value="1"/>
</dbReference>
<feature type="transmembrane region" description="Helical" evidence="5">
    <location>
        <begin position="483"/>
        <end position="506"/>
    </location>
</feature>
<feature type="transmembrane region" description="Helical" evidence="5">
    <location>
        <begin position="139"/>
        <end position="156"/>
    </location>
</feature>
<keyword evidence="8" id="KW-1185">Reference proteome</keyword>
<evidence type="ECO:0000313" key="8">
    <source>
        <dbReference type="Proteomes" id="UP000193467"/>
    </source>
</evidence>
<keyword evidence="2 5" id="KW-0812">Transmembrane</keyword>
<dbReference type="PANTHER" id="PTHR23502:SF20">
    <property type="entry name" value="TRANSPORTER, PUTATIVE (AFU_ORTHOLOGUE AFUA_6G13880)-RELATED"/>
    <property type="match status" value="1"/>
</dbReference>
<evidence type="ECO:0000259" key="6">
    <source>
        <dbReference type="PROSITE" id="PS50850"/>
    </source>
</evidence>
<dbReference type="InterPro" id="IPR011701">
    <property type="entry name" value="MFS"/>
</dbReference>
<evidence type="ECO:0000256" key="2">
    <source>
        <dbReference type="ARBA" id="ARBA00022692"/>
    </source>
</evidence>
<organism evidence="7 8">
    <name type="scientific">Leucosporidium creatinivorum</name>
    <dbReference type="NCBI Taxonomy" id="106004"/>
    <lineage>
        <taxon>Eukaryota</taxon>
        <taxon>Fungi</taxon>
        <taxon>Dikarya</taxon>
        <taxon>Basidiomycota</taxon>
        <taxon>Pucciniomycotina</taxon>
        <taxon>Microbotryomycetes</taxon>
        <taxon>Leucosporidiales</taxon>
        <taxon>Leucosporidium</taxon>
    </lineage>
</organism>
<name>A0A1Y2G456_9BASI</name>
<comment type="subcellular location">
    <subcellularLocation>
        <location evidence="1">Membrane</location>
        <topology evidence="1">Multi-pass membrane protein</topology>
    </subcellularLocation>
</comment>
<evidence type="ECO:0000256" key="1">
    <source>
        <dbReference type="ARBA" id="ARBA00004141"/>
    </source>
</evidence>
<gene>
    <name evidence="7" type="ORF">BCR35DRAFT_323147</name>
</gene>
<evidence type="ECO:0000313" key="7">
    <source>
        <dbReference type="EMBL" id="ORY92702.1"/>
    </source>
</evidence>